<dbReference type="AlphaFoldDB" id="W9QUH3"/>
<reference evidence="3" key="1">
    <citation type="submission" date="2013-01" db="EMBL/GenBank/DDBJ databases">
        <title>Draft Genome Sequence of a Mulberry Tree, Morus notabilis C.K. Schneid.</title>
        <authorList>
            <person name="He N."/>
            <person name="Zhao S."/>
        </authorList>
    </citation>
    <scope>NUCLEOTIDE SEQUENCE</scope>
</reference>
<keyword evidence="3" id="KW-1185">Reference proteome</keyword>
<name>W9QUH3_9ROSA</name>
<feature type="compositionally biased region" description="Polar residues" evidence="1">
    <location>
        <begin position="1"/>
        <end position="20"/>
    </location>
</feature>
<evidence type="ECO:0000313" key="2">
    <source>
        <dbReference type="EMBL" id="EXB54462.1"/>
    </source>
</evidence>
<feature type="region of interest" description="Disordered" evidence="1">
    <location>
        <begin position="1"/>
        <end position="23"/>
    </location>
</feature>
<protein>
    <submittedName>
        <fullName evidence="2">Uncharacterized protein</fullName>
    </submittedName>
</protein>
<organism evidence="2 3">
    <name type="scientific">Morus notabilis</name>
    <dbReference type="NCBI Taxonomy" id="981085"/>
    <lineage>
        <taxon>Eukaryota</taxon>
        <taxon>Viridiplantae</taxon>
        <taxon>Streptophyta</taxon>
        <taxon>Embryophyta</taxon>
        <taxon>Tracheophyta</taxon>
        <taxon>Spermatophyta</taxon>
        <taxon>Magnoliopsida</taxon>
        <taxon>eudicotyledons</taxon>
        <taxon>Gunneridae</taxon>
        <taxon>Pentapetalae</taxon>
        <taxon>rosids</taxon>
        <taxon>fabids</taxon>
        <taxon>Rosales</taxon>
        <taxon>Moraceae</taxon>
        <taxon>Moreae</taxon>
        <taxon>Morus</taxon>
    </lineage>
</organism>
<dbReference type="EMBL" id="KE344182">
    <property type="protein sequence ID" value="EXB54462.1"/>
    <property type="molecule type" value="Genomic_DNA"/>
</dbReference>
<accession>W9QUH3</accession>
<evidence type="ECO:0000256" key="1">
    <source>
        <dbReference type="SAM" id="MobiDB-lite"/>
    </source>
</evidence>
<proteinExistence type="predicted"/>
<gene>
    <name evidence="2" type="ORF">L484_019021</name>
</gene>
<evidence type="ECO:0000313" key="3">
    <source>
        <dbReference type="Proteomes" id="UP000030645"/>
    </source>
</evidence>
<sequence>MAAIESNSGDLGAGLQNSSGIKAKSSKIWTGSSDFCAIGAGRHNFSAFEARSSSAGVDRGISGVVKNLNNIIVIKGIFIFPTTI</sequence>
<dbReference type="Proteomes" id="UP000030645">
    <property type="component" value="Unassembled WGS sequence"/>
</dbReference>